<dbReference type="InterPro" id="IPR006944">
    <property type="entry name" value="Phage/GTA_portal"/>
</dbReference>
<sequence length="393" mass="44251">MKIIDFFRDIFQPGKTYKLNQRLTDSVKLQLDIEDFAIQMAINMLVGLIAKCEFKTYIKGKEVRTDEYYLWNVEPNVNQNSSQFIQQLVSKLLHDNEALVIEVNGQLLVADSFVATGYALLPSTFSDVMVTTFGNNFTFDRTFSMGDVVYFRLNDRNIRAMLASVMDGYSQLLSMAMGKYKRAGGRKGIAHVDKTLSGDQKFKQQIDDIFGKGFKEYFDSENAVIHLPNGINYEEITGEGSKKSTSEVNDIANITKEAFARVAQAFRISPALLQGDIADISTLIDELLTVCIDPLVDIIQTEINRKRYGKEAYLAGTYLRIDTTCIKHIDIFSIADQADKLIADSLYNVDELRQKIGDTPLNTWWSKGYGRTANYNWLADKPPDDSKTGGDSG</sequence>
<dbReference type="AlphaFoldDB" id="A0A4Z0Y659"/>
<evidence type="ECO:0000313" key="1">
    <source>
        <dbReference type="EMBL" id="TGJ75378.1"/>
    </source>
</evidence>
<protein>
    <submittedName>
        <fullName evidence="1">Phage portal protein</fullName>
    </submittedName>
</protein>
<dbReference type="Proteomes" id="UP000297714">
    <property type="component" value="Unassembled WGS sequence"/>
</dbReference>
<gene>
    <name evidence="1" type="ORF">CAGA_24770</name>
</gene>
<accession>A0A4Z0Y659</accession>
<proteinExistence type="predicted"/>
<comment type="caution">
    <text evidence="1">The sequence shown here is derived from an EMBL/GenBank/DDBJ whole genome shotgun (WGS) entry which is preliminary data.</text>
</comment>
<dbReference type="Pfam" id="PF04860">
    <property type="entry name" value="Phage_portal"/>
    <property type="match status" value="1"/>
</dbReference>
<organism evidence="1 2">
    <name type="scientific">Caproiciproducens galactitolivorans</name>
    <dbReference type="NCBI Taxonomy" id="642589"/>
    <lineage>
        <taxon>Bacteria</taxon>
        <taxon>Bacillati</taxon>
        <taxon>Bacillota</taxon>
        <taxon>Clostridia</taxon>
        <taxon>Eubacteriales</taxon>
        <taxon>Acutalibacteraceae</taxon>
        <taxon>Caproiciproducens</taxon>
    </lineage>
</organism>
<keyword evidence="2" id="KW-1185">Reference proteome</keyword>
<dbReference type="InterPro" id="IPR006427">
    <property type="entry name" value="Portal_HK97"/>
</dbReference>
<reference evidence="1 2" key="1">
    <citation type="submission" date="2019-04" db="EMBL/GenBank/DDBJ databases">
        <authorList>
            <person name="Poehlein A."/>
            <person name="Bengelsdorf F.R."/>
            <person name="Duerre P."/>
            <person name="Daniel R."/>
        </authorList>
    </citation>
    <scope>NUCLEOTIDE SEQUENCE [LARGE SCALE GENOMIC DNA]</scope>
    <source>
        <strain evidence="1 2">BS-1</strain>
    </source>
</reference>
<dbReference type="RefSeq" id="WP_243113043.1">
    <property type="nucleotide sequence ID" value="NZ_SRMQ01000019.1"/>
</dbReference>
<dbReference type="NCBIfam" id="TIGR01537">
    <property type="entry name" value="portal_HK97"/>
    <property type="match status" value="1"/>
</dbReference>
<name>A0A4Z0Y659_9FIRM</name>
<dbReference type="EMBL" id="SRMQ01000019">
    <property type="protein sequence ID" value="TGJ75378.1"/>
    <property type="molecule type" value="Genomic_DNA"/>
</dbReference>
<evidence type="ECO:0000313" key="2">
    <source>
        <dbReference type="Proteomes" id="UP000297714"/>
    </source>
</evidence>